<dbReference type="GO" id="GO:1902936">
    <property type="term" value="F:phosphatidylinositol bisphosphate binding"/>
    <property type="evidence" value="ECO:0007669"/>
    <property type="project" value="TreeGrafter"/>
</dbReference>
<feature type="domain" description="CRAL-TRIO" evidence="1">
    <location>
        <begin position="17"/>
        <end position="114"/>
    </location>
</feature>
<sequence length="114" mass="13329">MERKTISSTKNNRLLYTPLPKPTRSGYQILYGKFLDCDPDKYVLSQQIKTFDMSAILMIHQYGCALGHVFLIDMKGITFTHFTKINPLQLKKFFVYLQEGMPIRLKAMYFINIP</sequence>
<dbReference type="InterPro" id="IPR001251">
    <property type="entry name" value="CRAL-TRIO_dom"/>
</dbReference>
<name>A0A0T6BCU2_9SCAR</name>
<dbReference type="InterPro" id="IPR036865">
    <property type="entry name" value="CRAL-TRIO_dom_sf"/>
</dbReference>
<evidence type="ECO:0000313" key="3">
    <source>
        <dbReference type="Proteomes" id="UP000051574"/>
    </source>
</evidence>
<reference evidence="2 3" key="1">
    <citation type="submission" date="2015-09" db="EMBL/GenBank/DDBJ databases">
        <title>Draft genome of the scarab beetle Oryctes borbonicus.</title>
        <authorList>
            <person name="Meyer J.M."/>
            <person name="Markov G.V."/>
            <person name="Baskaran P."/>
            <person name="Herrmann M."/>
            <person name="Sommer R.J."/>
            <person name="Roedelsperger C."/>
        </authorList>
    </citation>
    <scope>NUCLEOTIDE SEQUENCE [LARGE SCALE GENOMIC DNA]</scope>
    <source>
        <strain evidence="2">OB123</strain>
        <tissue evidence="2">Whole animal</tissue>
    </source>
</reference>
<dbReference type="Pfam" id="PF00650">
    <property type="entry name" value="CRAL_TRIO"/>
    <property type="match status" value="1"/>
</dbReference>
<protein>
    <submittedName>
        <fullName evidence="2">CRAL-TRIO domain containing protein</fullName>
    </submittedName>
</protein>
<dbReference type="Proteomes" id="UP000051574">
    <property type="component" value="Unassembled WGS sequence"/>
</dbReference>
<evidence type="ECO:0000259" key="1">
    <source>
        <dbReference type="Pfam" id="PF00650"/>
    </source>
</evidence>
<evidence type="ECO:0000313" key="2">
    <source>
        <dbReference type="EMBL" id="KRT85141.1"/>
    </source>
</evidence>
<dbReference type="AlphaFoldDB" id="A0A0T6BCU2"/>
<dbReference type="Gene3D" id="3.40.525.10">
    <property type="entry name" value="CRAL-TRIO lipid binding domain"/>
    <property type="match status" value="1"/>
</dbReference>
<keyword evidence="3" id="KW-1185">Reference proteome</keyword>
<accession>A0A0T6BCU2</accession>
<feature type="non-terminal residue" evidence="2">
    <location>
        <position position="114"/>
    </location>
</feature>
<proteinExistence type="predicted"/>
<dbReference type="PANTHER" id="PTHR10174">
    <property type="entry name" value="ALPHA-TOCOPHEROL TRANSFER PROTEIN-RELATED"/>
    <property type="match status" value="1"/>
</dbReference>
<gene>
    <name evidence="2" type="ORF">AMK59_2440</name>
</gene>
<organism evidence="2 3">
    <name type="scientific">Oryctes borbonicus</name>
    <dbReference type="NCBI Taxonomy" id="1629725"/>
    <lineage>
        <taxon>Eukaryota</taxon>
        <taxon>Metazoa</taxon>
        <taxon>Ecdysozoa</taxon>
        <taxon>Arthropoda</taxon>
        <taxon>Hexapoda</taxon>
        <taxon>Insecta</taxon>
        <taxon>Pterygota</taxon>
        <taxon>Neoptera</taxon>
        <taxon>Endopterygota</taxon>
        <taxon>Coleoptera</taxon>
        <taxon>Polyphaga</taxon>
        <taxon>Scarabaeiformia</taxon>
        <taxon>Scarabaeidae</taxon>
        <taxon>Dynastinae</taxon>
        <taxon>Oryctes</taxon>
    </lineage>
</organism>
<dbReference type="OrthoDB" id="6432525at2759"/>
<dbReference type="PANTHER" id="PTHR10174:SF213">
    <property type="entry name" value="CRAL-TRIO DOMAIN-CONTAINING PROTEIN"/>
    <property type="match status" value="1"/>
</dbReference>
<dbReference type="GO" id="GO:0016020">
    <property type="term" value="C:membrane"/>
    <property type="evidence" value="ECO:0007669"/>
    <property type="project" value="TreeGrafter"/>
</dbReference>
<dbReference type="SUPFAM" id="SSF52087">
    <property type="entry name" value="CRAL/TRIO domain"/>
    <property type="match status" value="1"/>
</dbReference>
<dbReference type="EMBL" id="LJIG01001799">
    <property type="protein sequence ID" value="KRT85141.1"/>
    <property type="molecule type" value="Genomic_DNA"/>
</dbReference>
<comment type="caution">
    <text evidence="2">The sequence shown here is derived from an EMBL/GenBank/DDBJ whole genome shotgun (WGS) entry which is preliminary data.</text>
</comment>